<dbReference type="KEGG" id="dae:Dtox_2468"/>
<protein>
    <submittedName>
        <fullName evidence="2">Uncharacterized protein</fullName>
    </submittedName>
</protein>
<organism evidence="2 3">
    <name type="scientific">Desulfofarcimen acetoxidans (strain ATCC 49208 / DSM 771 / KCTC 5769 / VKM B-1644 / 5575)</name>
    <name type="common">Desulfotomaculum acetoxidans</name>
    <dbReference type="NCBI Taxonomy" id="485916"/>
    <lineage>
        <taxon>Bacteria</taxon>
        <taxon>Bacillati</taxon>
        <taxon>Bacillota</taxon>
        <taxon>Clostridia</taxon>
        <taxon>Eubacteriales</taxon>
        <taxon>Peptococcaceae</taxon>
        <taxon>Desulfofarcimen</taxon>
    </lineage>
</organism>
<dbReference type="HOGENOM" id="CLU_2259189_0_0_9"/>
<dbReference type="RefSeq" id="WP_015757978.1">
    <property type="nucleotide sequence ID" value="NC_013216.1"/>
</dbReference>
<dbReference type="OrthoDB" id="9766496at2"/>
<evidence type="ECO:0000313" key="3">
    <source>
        <dbReference type="Proteomes" id="UP000002217"/>
    </source>
</evidence>
<feature type="transmembrane region" description="Helical" evidence="1">
    <location>
        <begin position="33"/>
        <end position="63"/>
    </location>
</feature>
<dbReference type="STRING" id="485916.Dtox_2468"/>
<keyword evidence="3" id="KW-1185">Reference proteome</keyword>
<proteinExistence type="predicted"/>
<gene>
    <name evidence="2" type="ordered locus">Dtox_2468</name>
</gene>
<reference evidence="2 3" key="1">
    <citation type="journal article" date="2009" name="Stand. Genomic Sci.">
        <title>Complete genome sequence of Desulfotomaculum acetoxidans type strain (5575).</title>
        <authorList>
            <person name="Spring S."/>
            <person name="Lapidus A."/>
            <person name="Schroder M."/>
            <person name="Gleim D."/>
            <person name="Sims D."/>
            <person name="Meincke L."/>
            <person name="Glavina Del Rio T."/>
            <person name="Tice H."/>
            <person name="Copeland A."/>
            <person name="Cheng J.F."/>
            <person name="Lucas S."/>
            <person name="Chen F."/>
            <person name="Nolan M."/>
            <person name="Bruce D."/>
            <person name="Goodwin L."/>
            <person name="Pitluck S."/>
            <person name="Ivanova N."/>
            <person name="Mavromatis K."/>
            <person name="Mikhailova N."/>
            <person name="Pati A."/>
            <person name="Chen A."/>
            <person name="Palaniappan K."/>
            <person name="Land M."/>
            <person name="Hauser L."/>
            <person name="Chang Y.J."/>
            <person name="Jeffries C.D."/>
            <person name="Chain P."/>
            <person name="Saunders E."/>
            <person name="Brettin T."/>
            <person name="Detter J.C."/>
            <person name="Goker M."/>
            <person name="Bristow J."/>
            <person name="Eisen J.A."/>
            <person name="Markowitz V."/>
            <person name="Hugenholtz P."/>
            <person name="Kyrpides N.C."/>
            <person name="Klenk H.P."/>
            <person name="Han C."/>
        </authorList>
    </citation>
    <scope>NUCLEOTIDE SEQUENCE [LARGE SCALE GENOMIC DNA]</scope>
    <source>
        <strain evidence="3">ATCC 49208 / DSM 771 / VKM B-1644</strain>
    </source>
</reference>
<name>C8W0M2_DESAS</name>
<evidence type="ECO:0000256" key="1">
    <source>
        <dbReference type="SAM" id="Phobius"/>
    </source>
</evidence>
<evidence type="ECO:0000313" key="2">
    <source>
        <dbReference type="EMBL" id="ACV63277.1"/>
    </source>
</evidence>
<sequence length="103" mass="11585">MLLNGKIDFIFDKLLDKIPEENLRNLIKSHKKVALITASLPVTVPLFYFADVWAIGSLAAALYELKVYWNAISIFATPEEKAAALQGKILPYFFSHPFTVGWA</sequence>
<accession>C8W0M2</accession>
<keyword evidence="1" id="KW-0472">Membrane</keyword>
<dbReference type="Proteomes" id="UP000002217">
    <property type="component" value="Chromosome"/>
</dbReference>
<keyword evidence="1" id="KW-0812">Transmembrane</keyword>
<dbReference type="EMBL" id="CP001720">
    <property type="protein sequence ID" value="ACV63277.1"/>
    <property type="molecule type" value="Genomic_DNA"/>
</dbReference>
<keyword evidence="1" id="KW-1133">Transmembrane helix</keyword>
<dbReference type="AlphaFoldDB" id="C8W0M2"/>